<proteinExistence type="predicted"/>
<organism evidence="2 3">
    <name type="scientific">Paratractidigestivibacter faecalis</name>
    <dbReference type="NCBI Taxonomy" id="2292441"/>
    <lineage>
        <taxon>Bacteria</taxon>
        <taxon>Bacillati</taxon>
        <taxon>Actinomycetota</taxon>
        <taxon>Coriobacteriia</taxon>
        <taxon>Coriobacteriales</taxon>
        <taxon>Atopobiaceae</taxon>
        <taxon>Paratractidigestivibacter</taxon>
    </lineage>
</organism>
<sequence length="197" mass="22686">MIYFTSDTHFGHANVIRFAGRPWQTIEQMGAALVASINARVGMRDELWILGDFSYRLGRDEALAIRQSITCRRVHLVPGNHDRNWAVPELEGAFLLEPPIAKIKYEGRRFVCSHYPIMDWEGMRRGSIQLHGHIHSRPEYNEHNRGRGLFRYDVGVDANGYRPVSIEEVMVFFDGVESGGRVNWCEWDEPLATEERG</sequence>
<dbReference type="EMBL" id="JBBNGS010000015">
    <property type="protein sequence ID" value="MEQ2638251.1"/>
    <property type="molecule type" value="Genomic_DNA"/>
</dbReference>
<protein>
    <submittedName>
        <fullName evidence="2">Metallophosphoesterase</fullName>
    </submittedName>
</protein>
<gene>
    <name evidence="2" type="ORF">AAAT05_07855</name>
</gene>
<feature type="domain" description="Calcineurin-like phosphoesterase" evidence="1">
    <location>
        <begin position="2"/>
        <end position="120"/>
    </location>
</feature>
<dbReference type="InterPro" id="IPR029052">
    <property type="entry name" value="Metallo-depent_PP-like"/>
</dbReference>
<name>A0ABV1IJM6_9ACTN</name>
<keyword evidence="3" id="KW-1185">Reference proteome</keyword>
<comment type="caution">
    <text evidence="2">The sequence shown here is derived from an EMBL/GenBank/DDBJ whole genome shotgun (WGS) entry which is preliminary data.</text>
</comment>
<dbReference type="Proteomes" id="UP001478817">
    <property type="component" value="Unassembled WGS sequence"/>
</dbReference>
<evidence type="ECO:0000313" key="2">
    <source>
        <dbReference type="EMBL" id="MEQ2638251.1"/>
    </source>
</evidence>
<dbReference type="SUPFAM" id="SSF56300">
    <property type="entry name" value="Metallo-dependent phosphatases"/>
    <property type="match status" value="1"/>
</dbReference>
<dbReference type="Gene3D" id="3.60.21.10">
    <property type="match status" value="1"/>
</dbReference>
<dbReference type="Pfam" id="PF00149">
    <property type="entry name" value="Metallophos"/>
    <property type="match status" value="1"/>
</dbReference>
<accession>A0ABV1IJM6</accession>
<dbReference type="RefSeq" id="WP_349182905.1">
    <property type="nucleotide sequence ID" value="NZ_JBBNGS010000015.1"/>
</dbReference>
<evidence type="ECO:0000313" key="3">
    <source>
        <dbReference type="Proteomes" id="UP001478817"/>
    </source>
</evidence>
<dbReference type="InterPro" id="IPR004843">
    <property type="entry name" value="Calcineurin-like_PHP"/>
</dbReference>
<reference evidence="2 3" key="1">
    <citation type="submission" date="2024-04" db="EMBL/GenBank/DDBJ databases">
        <title>Human intestinal bacterial collection.</title>
        <authorList>
            <person name="Pauvert C."/>
            <person name="Hitch T.C.A."/>
            <person name="Clavel T."/>
        </authorList>
    </citation>
    <scope>NUCLEOTIDE SEQUENCE [LARGE SCALE GENOMIC DNA]</scope>
    <source>
        <strain evidence="2 3">CLA-AA-H197</strain>
    </source>
</reference>
<evidence type="ECO:0000259" key="1">
    <source>
        <dbReference type="Pfam" id="PF00149"/>
    </source>
</evidence>